<dbReference type="EMBL" id="CP124616">
    <property type="protein sequence ID" value="WGW02235.1"/>
    <property type="molecule type" value="Genomic_DNA"/>
</dbReference>
<keyword evidence="2" id="KW-1185">Reference proteome</keyword>
<protein>
    <submittedName>
        <fullName evidence="1">Uncharacterized protein</fullName>
    </submittedName>
</protein>
<organism evidence="1 2">
    <name type="scientific">Tropicibacter oceani</name>
    <dbReference type="NCBI Taxonomy" id="3058420"/>
    <lineage>
        <taxon>Bacteria</taxon>
        <taxon>Pseudomonadati</taxon>
        <taxon>Pseudomonadota</taxon>
        <taxon>Alphaproteobacteria</taxon>
        <taxon>Rhodobacterales</taxon>
        <taxon>Roseobacteraceae</taxon>
        <taxon>Tropicibacter</taxon>
    </lineage>
</organism>
<accession>A0ABY8QCF4</accession>
<reference evidence="1 2" key="1">
    <citation type="submission" date="2023-05" db="EMBL/GenBank/DDBJ databases">
        <title>YMD87, complete Genome.</title>
        <authorList>
            <person name="Zhang J."/>
            <person name="Xu X."/>
        </authorList>
    </citation>
    <scope>NUCLEOTIDE SEQUENCE [LARGE SCALE GENOMIC DNA]</scope>
    <source>
        <strain evidence="1 2">YMD87</strain>
    </source>
</reference>
<proteinExistence type="predicted"/>
<sequence length="282" mass="30288">MTRFHSPSDPAFTTVEALRAHVIAGLHDALKGAEITPAQEDPNRLLVHRSGAQPGVVHLGNLATELVGQLPRPEAEARIRDFIHMVKKLAAGTPEIAAERLYPGLRHRDFPLNSGAAPMTRPAPGDCVAVLISDEGAHTAMVTDEMLQAAGIDPDDAWDAAEENFAEALTGLALYQSDQGLMSLEIDGFEWLGSSLMLAPVVIAHVMQAQETGPVYLAAPSRQSVDFVAASGADSLAVLEHWMSIRLSEPHPQSDMVYRFAPGDAQPRPAFVFNDGRLHALS</sequence>
<name>A0ABY8QCF4_9RHOB</name>
<dbReference type="RefSeq" id="WP_282298866.1">
    <property type="nucleotide sequence ID" value="NZ_CP124616.1"/>
</dbReference>
<gene>
    <name evidence="1" type="ORF">QF118_09695</name>
</gene>
<evidence type="ECO:0000313" key="2">
    <source>
        <dbReference type="Proteomes" id="UP001241605"/>
    </source>
</evidence>
<evidence type="ECO:0000313" key="1">
    <source>
        <dbReference type="EMBL" id="WGW02235.1"/>
    </source>
</evidence>
<dbReference type="Proteomes" id="UP001241605">
    <property type="component" value="Chromosome"/>
</dbReference>